<sequence length="91" mass="10374">LTLVKLTYLELWNTMISNITLAELYTMAPNLQCLKYRIGGPCRGYEEFGPQVLLNATLSHAQNLKCLVFDGDQWAKNAQTEDEKRVPEPDE</sequence>
<proteinExistence type="predicted"/>
<protein>
    <submittedName>
        <fullName evidence="1">Uncharacterized protein</fullName>
    </submittedName>
</protein>
<gene>
    <name evidence="1" type="ORF">QBC36DRAFT_179764</name>
</gene>
<dbReference type="EMBL" id="MU866114">
    <property type="protein sequence ID" value="KAK4179600.1"/>
    <property type="molecule type" value="Genomic_DNA"/>
</dbReference>
<dbReference type="AlphaFoldDB" id="A0AAN6WDK9"/>
<name>A0AAN6WDK9_9PEZI</name>
<dbReference type="Proteomes" id="UP001302321">
    <property type="component" value="Unassembled WGS sequence"/>
</dbReference>
<reference evidence="1" key="1">
    <citation type="journal article" date="2023" name="Mol. Phylogenet. Evol.">
        <title>Genome-scale phylogeny and comparative genomics of the fungal order Sordariales.</title>
        <authorList>
            <person name="Hensen N."/>
            <person name="Bonometti L."/>
            <person name="Westerberg I."/>
            <person name="Brannstrom I.O."/>
            <person name="Guillou S."/>
            <person name="Cros-Aarteil S."/>
            <person name="Calhoun S."/>
            <person name="Haridas S."/>
            <person name="Kuo A."/>
            <person name="Mondo S."/>
            <person name="Pangilinan J."/>
            <person name="Riley R."/>
            <person name="LaButti K."/>
            <person name="Andreopoulos B."/>
            <person name="Lipzen A."/>
            <person name="Chen C."/>
            <person name="Yan M."/>
            <person name="Daum C."/>
            <person name="Ng V."/>
            <person name="Clum A."/>
            <person name="Steindorff A."/>
            <person name="Ohm R.A."/>
            <person name="Martin F."/>
            <person name="Silar P."/>
            <person name="Natvig D.O."/>
            <person name="Lalanne C."/>
            <person name="Gautier V."/>
            <person name="Ament-Velasquez S.L."/>
            <person name="Kruys A."/>
            <person name="Hutchinson M.I."/>
            <person name="Powell A.J."/>
            <person name="Barry K."/>
            <person name="Miller A.N."/>
            <person name="Grigoriev I.V."/>
            <person name="Debuchy R."/>
            <person name="Gladieux P."/>
            <person name="Hiltunen Thoren M."/>
            <person name="Johannesson H."/>
        </authorList>
    </citation>
    <scope>NUCLEOTIDE SEQUENCE</scope>
    <source>
        <strain evidence="1">CBS 892.96</strain>
    </source>
</reference>
<evidence type="ECO:0000313" key="2">
    <source>
        <dbReference type="Proteomes" id="UP001302321"/>
    </source>
</evidence>
<accession>A0AAN6WDK9</accession>
<organism evidence="1 2">
    <name type="scientific">Triangularia setosa</name>
    <dbReference type="NCBI Taxonomy" id="2587417"/>
    <lineage>
        <taxon>Eukaryota</taxon>
        <taxon>Fungi</taxon>
        <taxon>Dikarya</taxon>
        <taxon>Ascomycota</taxon>
        <taxon>Pezizomycotina</taxon>
        <taxon>Sordariomycetes</taxon>
        <taxon>Sordariomycetidae</taxon>
        <taxon>Sordariales</taxon>
        <taxon>Podosporaceae</taxon>
        <taxon>Triangularia</taxon>
    </lineage>
</organism>
<reference evidence="1" key="2">
    <citation type="submission" date="2023-05" db="EMBL/GenBank/DDBJ databases">
        <authorList>
            <consortium name="Lawrence Berkeley National Laboratory"/>
            <person name="Steindorff A."/>
            <person name="Hensen N."/>
            <person name="Bonometti L."/>
            <person name="Westerberg I."/>
            <person name="Brannstrom I.O."/>
            <person name="Guillou S."/>
            <person name="Cros-Aarteil S."/>
            <person name="Calhoun S."/>
            <person name="Haridas S."/>
            <person name="Kuo A."/>
            <person name="Mondo S."/>
            <person name="Pangilinan J."/>
            <person name="Riley R."/>
            <person name="Labutti K."/>
            <person name="Andreopoulos B."/>
            <person name="Lipzen A."/>
            <person name="Chen C."/>
            <person name="Yanf M."/>
            <person name="Daum C."/>
            <person name="Ng V."/>
            <person name="Clum A."/>
            <person name="Ohm R."/>
            <person name="Martin F."/>
            <person name="Silar P."/>
            <person name="Natvig D."/>
            <person name="Lalanne C."/>
            <person name="Gautier V."/>
            <person name="Ament-Velasquez S.L."/>
            <person name="Kruys A."/>
            <person name="Hutchinson M.I."/>
            <person name="Powell A.J."/>
            <person name="Barry K."/>
            <person name="Miller A.N."/>
            <person name="Grigoriev I.V."/>
            <person name="Debuchy R."/>
            <person name="Gladieux P."/>
            <person name="Thoren M.H."/>
            <person name="Johannesson H."/>
        </authorList>
    </citation>
    <scope>NUCLEOTIDE SEQUENCE</scope>
    <source>
        <strain evidence="1">CBS 892.96</strain>
    </source>
</reference>
<comment type="caution">
    <text evidence="1">The sequence shown here is derived from an EMBL/GenBank/DDBJ whole genome shotgun (WGS) entry which is preliminary data.</text>
</comment>
<evidence type="ECO:0000313" key="1">
    <source>
        <dbReference type="EMBL" id="KAK4179600.1"/>
    </source>
</evidence>
<keyword evidence="2" id="KW-1185">Reference proteome</keyword>
<feature type="non-terminal residue" evidence="1">
    <location>
        <position position="1"/>
    </location>
</feature>